<keyword evidence="3" id="KW-1185">Reference proteome</keyword>
<dbReference type="RefSeq" id="XP_024740575.1">
    <property type="nucleotide sequence ID" value="XM_024879647.1"/>
</dbReference>
<protein>
    <submittedName>
        <fullName evidence="2">Uncharacterized protein</fullName>
    </submittedName>
</protein>
<dbReference type="AlphaFoldDB" id="A0A2J6TKX6"/>
<dbReference type="Proteomes" id="UP000235371">
    <property type="component" value="Unassembled WGS sequence"/>
</dbReference>
<proteinExistence type="predicted"/>
<dbReference type="GeneID" id="36587724"/>
<accession>A0A2J6TKX6</accession>
<gene>
    <name evidence="2" type="ORF">K444DRAFT_609856</name>
</gene>
<evidence type="ECO:0000256" key="1">
    <source>
        <dbReference type="SAM" id="MobiDB-lite"/>
    </source>
</evidence>
<reference evidence="2 3" key="1">
    <citation type="submission" date="2016-04" db="EMBL/GenBank/DDBJ databases">
        <title>A degradative enzymes factory behind the ericoid mycorrhizal symbiosis.</title>
        <authorList>
            <consortium name="DOE Joint Genome Institute"/>
            <person name="Martino E."/>
            <person name="Morin E."/>
            <person name="Grelet G."/>
            <person name="Kuo A."/>
            <person name="Kohler A."/>
            <person name="Daghino S."/>
            <person name="Barry K."/>
            <person name="Choi C."/>
            <person name="Cichocki N."/>
            <person name="Clum A."/>
            <person name="Copeland A."/>
            <person name="Hainaut M."/>
            <person name="Haridas S."/>
            <person name="Labutti K."/>
            <person name="Lindquist E."/>
            <person name="Lipzen A."/>
            <person name="Khouja H.-R."/>
            <person name="Murat C."/>
            <person name="Ohm R."/>
            <person name="Olson A."/>
            <person name="Spatafora J."/>
            <person name="Veneault-Fourrey C."/>
            <person name="Henrissat B."/>
            <person name="Grigoriev I."/>
            <person name="Martin F."/>
            <person name="Perotto S."/>
        </authorList>
    </citation>
    <scope>NUCLEOTIDE SEQUENCE [LARGE SCALE GENOMIC DNA]</scope>
    <source>
        <strain evidence="2 3">E</strain>
    </source>
</reference>
<dbReference type="InParanoid" id="A0A2J6TKX6"/>
<organism evidence="2 3">
    <name type="scientific">Hyaloscypha bicolor E</name>
    <dbReference type="NCBI Taxonomy" id="1095630"/>
    <lineage>
        <taxon>Eukaryota</taxon>
        <taxon>Fungi</taxon>
        <taxon>Dikarya</taxon>
        <taxon>Ascomycota</taxon>
        <taxon>Pezizomycotina</taxon>
        <taxon>Leotiomycetes</taxon>
        <taxon>Helotiales</taxon>
        <taxon>Hyaloscyphaceae</taxon>
        <taxon>Hyaloscypha</taxon>
        <taxon>Hyaloscypha bicolor</taxon>
    </lineage>
</organism>
<dbReference type="EMBL" id="KZ613780">
    <property type="protein sequence ID" value="PMD63671.1"/>
    <property type="molecule type" value="Genomic_DNA"/>
</dbReference>
<feature type="region of interest" description="Disordered" evidence="1">
    <location>
        <begin position="49"/>
        <end position="77"/>
    </location>
</feature>
<name>A0A2J6TKX6_9HELO</name>
<evidence type="ECO:0000313" key="2">
    <source>
        <dbReference type="EMBL" id="PMD63671.1"/>
    </source>
</evidence>
<evidence type="ECO:0000313" key="3">
    <source>
        <dbReference type="Proteomes" id="UP000235371"/>
    </source>
</evidence>
<sequence>MDLFLTHILFSTHSRFHPISSPTYSVNTPPSLPSLPSLISPIFLLFPQSNPPNNHSTPPASPAPIATPDSSNTAQHSFTTSLPHFPVLSHVLASYFHTPNIQHLLGYMYRSGQN</sequence>